<protein>
    <submittedName>
        <fullName evidence="2">Nucleotidyltransferase domain-containing protein</fullName>
    </submittedName>
</protein>
<dbReference type="InterPro" id="IPR052548">
    <property type="entry name" value="Type_VII_TA_antitoxin"/>
</dbReference>
<dbReference type="PANTHER" id="PTHR33933">
    <property type="entry name" value="NUCLEOTIDYLTRANSFERASE"/>
    <property type="match status" value="1"/>
</dbReference>
<comment type="caution">
    <text evidence="2">The sequence shown here is derived from an EMBL/GenBank/DDBJ whole genome shotgun (WGS) entry which is preliminary data.</text>
</comment>
<dbReference type="EMBL" id="JAQMUC010000084">
    <property type="protein sequence ID" value="MDB9537201.1"/>
    <property type="molecule type" value="Genomic_DNA"/>
</dbReference>
<dbReference type="CDD" id="cd05403">
    <property type="entry name" value="NT_KNTase_like"/>
    <property type="match status" value="1"/>
</dbReference>
<evidence type="ECO:0000313" key="3">
    <source>
        <dbReference type="Proteomes" id="UP001211249"/>
    </source>
</evidence>
<gene>
    <name evidence="2" type="ORF">PN451_15415</name>
</gene>
<sequence length="111" mass="12484">MKTITTNNELKTILSQLEFQLKKHYGQKLFQLVLFGSQARGDARPDSDIDILIVLNETVAPGEEIKQTGKIIADLSLENDVVISRLFMDKEQFINGSGPLLRNIRKEGITL</sequence>
<reference evidence="2 3" key="1">
    <citation type="submission" date="2023-01" db="EMBL/GenBank/DDBJ databases">
        <title>Genomes from the Australian National Cyanobacteria Reference Collection.</title>
        <authorList>
            <person name="Willis A."/>
            <person name="Lee E.M.F."/>
        </authorList>
    </citation>
    <scope>NUCLEOTIDE SEQUENCE [LARGE SCALE GENOMIC DNA]</scope>
    <source>
        <strain evidence="2 3">CS-1226</strain>
    </source>
</reference>
<dbReference type="Pfam" id="PF01909">
    <property type="entry name" value="NTP_transf_2"/>
    <property type="match status" value="1"/>
</dbReference>
<dbReference type="Gene3D" id="3.30.460.10">
    <property type="entry name" value="Beta Polymerase, domain 2"/>
    <property type="match status" value="1"/>
</dbReference>
<dbReference type="InterPro" id="IPR043519">
    <property type="entry name" value="NT_sf"/>
</dbReference>
<accession>A0ABT5AL55</accession>
<dbReference type="RefSeq" id="WP_271796906.1">
    <property type="nucleotide sequence ID" value="NZ_JAQMUC010000084.1"/>
</dbReference>
<feature type="domain" description="Polymerase nucleotidyl transferase" evidence="1">
    <location>
        <begin position="21"/>
        <end position="100"/>
    </location>
</feature>
<name>A0ABT5AL55_9CYAN</name>
<evidence type="ECO:0000259" key="1">
    <source>
        <dbReference type="Pfam" id="PF01909"/>
    </source>
</evidence>
<proteinExistence type="predicted"/>
<dbReference type="SUPFAM" id="SSF81301">
    <property type="entry name" value="Nucleotidyltransferase"/>
    <property type="match status" value="1"/>
</dbReference>
<dbReference type="PANTHER" id="PTHR33933:SF1">
    <property type="entry name" value="PROTEIN ADENYLYLTRANSFERASE MNTA-RELATED"/>
    <property type="match status" value="1"/>
</dbReference>
<dbReference type="InterPro" id="IPR002934">
    <property type="entry name" value="Polymerase_NTP_transf_dom"/>
</dbReference>
<dbReference type="Proteomes" id="UP001211249">
    <property type="component" value="Unassembled WGS sequence"/>
</dbReference>
<keyword evidence="3" id="KW-1185">Reference proteome</keyword>
<evidence type="ECO:0000313" key="2">
    <source>
        <dbReference type="EMBL" id="MDB9537201.1"/>
    </source>
</evidence>
<organism evidence="2 3">
    <name type="scientific">Dolichospermum planctonicum CS-1226</name>
    <dbReference type="NCBI Taxonomy" id="3021751"/>
    <lineage>
        <taxon>Bacteria</taxon>
        <taxon>Bacillati</taxon>
        <taxon>Cyanobacteriota</taxon>
        <taxon>Cyanophyceae</taxon>
        <taxon>Nostocales</taxon>
        <taxon>Aphanizomenonaceae</taxon>
        <taxon>Dolichospermum</taxon>
        <taxon>Dolichospermum planctonicum</taxon>
    </lineage>
</organism>